<evidence type="ECO:0000313" key="16">
    <source>
        <dbReference type="EMBL" id="BCK83996.1"/>
    </source>
</evidence>
<evidence type="ECO:0000313" key="17">
    <source>
        <dbReference type="Proteomes" id="UP000679848"/>
    </source>
</evidence>
<dbReference type="EMBL" id="AP023420">
    <property type="protein sequence ID" value="BCK83996.1"/>
    <property type="molecule type" value="Genomic_DNA"/>
</dbReference>
<keyword evidence="8 12" id="KW-0457">Lysine biosynthesis</keyword>
<keyword evidence="17" id="KW-1185">Reference proteome</keyword>
<proteinExistence type="inferred from homology"/>
<feature type="site" description="Part of a proton relay during catalysis" evidence="12">
    <location>
        <position position="48"/>
    </location>
</feature>
<dbReference type="InterPro" id="IPR013785">
    <property type="entry name" value="Aldolase_TIM"/>
</dbReference>
<comment type="caution">
    <text evidence="12">Lacks conserved residue(s) required for the propagation of feature annotation.</text>
</comment>
<evidence type="ECO:0000256" key="3">
    <source>
        <dbReference type="ARBA" id="ARBA00007592"/>
    </source>
</evidence>
<comment type="catalytic activity">
    <reaction evidence="11 12">
        <text>L-aspartate 4-semialdehyde + pyruvate = (2S,4S)-4-hydroxy-2,3,4,5-tetrahydrodipicolinate + H2O + H(+)</text>
        <dbReference type="Rhea" id="RHEA:34171"/>
        <dbReference type="ChEBI" id="CHEBI:15361"/>
        <dbReference type="ChEBI" id="CHEBI:15377"/>
        <dbReference type="ChEBI" id="CHEBI:15378"/>
        <dbReference type="ChEBI" id="CHEBI:67139"/>
        <dbReference type="ChEBI" id="CHEBI:537519"/>
        <dbReference type="EC" id="4.3.3.7"/>
    </reaction>
</comment>
<keyword evidence="9 12" id="KW-0456">Lyase</keyword>
<feature type="active site" description="Proton donor/acceptor" evidence="12 14">
    <location>
        <position position="137"/>
    </location>
</feature>
<evidence type="ECO:0000256" key="6">
    <source>
        <dbReference type="ARBA" id="ARBA00022605"/>
    </source>
</evidence>
<dbReference type="InterPro" id="IPR005263">
    <property type="entry name" value="DapA"/>
</dbReference>
<dbReference type="GO" id="GO:0009089">
    <property type="term" value="P:lysine biosynthetic process via diaminopimelate"/>
    <property type="evidence" value="ECO:0007669"/>
    <property type="project" value="UniProtKB-UniRule"/>
</dbReference>
<dbReference type="InterPro" id="IPR002220">
    <property type="entry name" value="DapA-like"/>
</dbReference>
<dbReference type="PANTHER" id="PTHR12128">
    <property type="entry name" value="DIHYDRODIPICOLINATE SYNTHASE"/>
    <property type="match status" value="1"/>
</dbReference>
<evidence type="ECO:0000256" key="11">
    <source>
        <dbReference type="ARBA" id="ARBA00047836"/>
    </source>
</evidence>
<dbReference type="CDD" id="cd00408">
    <property type="entry name" value="DHDPS-like"/>
    <property type="match status" value="1"/>
</dbReference>
<dbReference type="PIRSF" id="PIRSF001365">
    <property type="entry name" value="DHDPS"/>
    <property type="match status" value="1"/>
</dbReference>
<evidence type="ECO:0000256" key="7">
    <source>
        <dbReference type="ARBA" id="ARBA00022915"/>
    </source>
</evidence>
<sequence length="302" mass="32346">MKNVSIQGIIPPILTPMNADESINEQELRSQVNREIEAGVHGIFAFGTNGEAYALSAAEKDRVLEVVIEETNHRVPVYAGTGCITTKETIEMSKKAAAMGADVLSIITPYFAAASQDELYAHYMAVAEAVDLPIVLYNIPARTGNALSPATVAKLAKNAPNIVGAKDSSGNFDNLKQYIEQTRGLDKEFSVLSGNDSLILPALVFGGKGGIAGCANVFPGTMVEIYEAYMAGDLERAMRVQDSIRPLRAVFQYGNPNTIIKIAAGLLGYPVGSCRKPFCQLSDQGMEALKKALELCKANGLR</sequence>
<comment type="caution">
    <text evidence="12">Was originally thought to be a dihydrodipicolinate synthase (DHDPS), catalyzing the condensation of (S)-aspartate-beta-semialdehyde [(S)-ASA] and pyruvate to dihydrodipicolinate (DHDP). However, it was shown in E.coli that the product of the enzymatic reaction is not dihydrodipicolinate but in fact (4S)-4-hydroxy-2,3,4,5-tetrahydro-(2S)-dipicolinic acid (HTPA), and that the consecutive dehydration reaction leading to DHDP is not spontaneous but catalyzed by DapB.</text>
</comment>
<evidence type="ECO:0000256" key="5">
    <source>
        <dbReference type="ARBA" id="ARBA00022490"/>
    </source>
</evidence>
<evidence type="ECO:0000256" key="4">
    <source>
        <dbReference type="ARBA" id="ARBA00012086"/>
    </source>
</evidence>
<feature type="binding site" evidence="12 15">
    <location>
        <position position="211"/>
    </location>
    <ligand>
        <name>pyruvate</name>
        <dbReference type="ChEBI" id="CHEBI:15361"/>
    </ligand>
</feature>
<comment type="subunit">
    <text evidence="12">Homotetramer; dimer of dimers.</text>
</comment>
<dbReference type="PANTHER" id="PTHR12128:SF66">
    <property type="entry name" value="4-HYDROXY-2-OXOGLUTARATE ALDOLASE, MITOCHONDRIAL"/>
    <property type="match status" value="1"/>
</dbReference>
<evidence type="ECO:0000256" key="13">
    <source>
        <dbReference type="PIRNR" id="PIRNR001365"/>
    </source>
</evidence>
<evidence type="ECO:0000256" key="8">
    <source>
        <dbReference type="ARBA" id="ARBA00023154"/>
    </source>
</evidence>
<evidence type="ECO:0000256" key="2">
    <source>
        <dbReference type="ARBA" id="ARBA00005120"/>
    </source>
</evidence>
<dbReference type="EC" id="4.3.3.7" evidence="4 12"/>
<evidence type="ECO:0000256" key="12">
    <source>
        <dbReference type="HAMAP-Rule" id="MF_00418"/>
    </source>
</evidence>
<dbReference type="GO" id="GO:0005737">
    <property type="term" value="C:cytoplasm"/>
    <property type="evidence" value="ECO:0007669"/>
    <property type="project" value="UniProtKB-SubCell"/>
</dbReference>
<dbReference type="HAMAP" id="MF_00418">
    <property type="entry name" value="DapA"/>
    <property type="match status" value="1"/>
</dbReference>
<feature type="active site" description="Schiff-base intermediate with substrate" evidence="12 14">
    <location>
        <position position="166"/>
    </location>
</feature>
<keyword evidence="10 12" id="KW-0704">Schiff base</keyword>
<dbReference type="NCBIfam" id="TIGR00674">
    <property type="entry name" value="dapA"/>
    <property type="match status" value="1"/>
</dbReference>
<dbReference type="KEGG" id="pfaa:MM59RIKEN_13150"/>
<dbReference type="AlphaFoldDB" id="A0A810QDP9"/>
<keyword evidence="6 12" id="KW-0028">Amino-acid biosynthesis</keyword>
<dbReference type="Proteomes" id="UP000679848">
    <property type="component" value="Chromosome"/>
</dbReference>
<dbReference type="GO" id="GO:0019877">
    <property type="term" value="P:diaminopimelate biosynthetic process"/>
    <property type="evidence" value="ECO:0007669"/>
    <property type="project" value="UniProtKB-UniRule"/>
</dbReference>
<reference evidence="16" key="1">
    <citation type="submission" date="2020-09" db="EMBL/GenBank/DDBJ databases">
        <title>New species isolated from human feces.</title>
        <authorList>
            <person name="Kitahara M."/>
            <person name="Shigeno Y."/>
            <person name="Shime M."/>
            <person name="Matsumoto Y."/>
            <person name="Nakamura S."/>
            <person name="Motooka D."/>
            <person name="Fukuoka S."/>
            <person name="Nishikawa H."/>
            <person name="Benno Y."/>
        </authorList>
    </citation>
    <scope>NUCLEOTIDE SEQUENCE</scope>
    <source>
        <strain evidence="16">MM59</strain>
    </source>
</reference>
<evidence type="ECO:0000256" key="9">
    <source>
        <dbReference type="ARBA" id="ARBA00023239"/>
    </source>
</evidence>
<evidence type="ECO:0000256" key="15">
    <source>
        <dbReference type="PIRSR" id="PIRSR001365-2"/>
    </source>
</evidence>
<dbReference type="SMART" id="SM01130">
    <property type="entry name" value="DHDPS"/>
    <property type="match status" value="1"/>
</dbReference>
<comment type="function">
    <text evidence="1 12">Catalyzes the condensation of (S)-aspartate-beta-semialdehyde [(S)-ASA] and pyruvate to 4-hydroxy-tetrahydrodipicolinate (HTPA).</text>
</comment>
<protein>
    <recommendedName>
        <fullName evidence="4 12">4-hydroxy-tetrahydrodipicolinate synthase</fullName>
        <shortName evidence="12">HTPA synthase</shortName>
        <ecNumber evidence="4 12">4.3.3.7</ecNumber>
    </recommendedName>
</protein>
<comment type="pathway">
    <text evidence="2 12">Amino-acid biosynthesis; L-lysine biosynthesis via DAP pathway; (S)-tetrahydrodipicolinate from L-aspartate: step 3/4.</text>
</comment>
<evidence type="ECO:0000256" key="10">
    <source>
        <dbReference type="ARBA" id="ARBA00023270"/>
    </source>
</evidence>
<dbReference type="RefSeq" id="WP_187027838.1">
    <property type="nucleotide sequence ID" value="NZ_AP023420.1"/>
</dbReference>
<name>A0A810QDP9_9FIRM</name>
<dbReference type="SUPFAM" id="SSF51569">
    <property type="entry name" value="Aldolase"/>
    <property type="match status" value="1"/>
</dbReference>
<keyword evidence="7 12" id="KW-0220">Diaminopimelate biosynthesis</keyword>
<dbReference type="Gene3D" id="3.20.20.70">
    <property type="entry name" value="Aldolase class I"/>
    <property type="match status" value="1"/>
</dbReference>
<dbReference type="UniPathway" id="UPA00034">
    <property type="reaction ID" value="UER00017"/>
</dbReference>
<dbReference type="Pfam" id="PF00701">
    <property type="entry name" value="DHDPS"/>
    <property type="match status" value="1"/>
</dbReference>
<organism evidence="16 17">
    <name type="scientific">Pusillibacter faecalis</name>
    <dbReference type="NCBI Taxonomy" id="2714358"/>
    <lineage>
        <taxon>Bacteria</taxon>
        <taxon>Bacillati</taxon>
        <taxon>Bacillota</taxon>
        <taxon>Clostridia</taxon>
        <taxon>Eubacteriales</taxon>
        <taxon>Oscillospiraceae</taxon>
        <taxon>Pusillibacter</taxon>
    </lineage>
</organism>
<comment type="subcellular location">
    <subcellularLocation>
        <location evidence="12">Cytoplasm</location>
    </subcellularLocation>
</comment>
<dbReference type="PRINTS" id="PR00146">
    <property type="entry name" value="DHPICSNTHASE"/>
</dbReference>
<accession>A0A810QDP9</accession>
<comment type="similarity">
    <text evidence="3 12 13">Belongs to the DapA family.</text>
</comment>
<dbReference type="GO" id="GO:0008840">
    <property type="term" value="F:4-hydroxy-tetrahydrodipicolinate synthase activity"/>
    <property type="evidence" value="ECO:0007669"/>
    <property type="project" value="UniProtKB-UniRule"/>
</dbReference>
<keyword evidence="5 12" id="KW-0963">Cytoplasm</keyword>
<evidence type="ECO:0000256" key="14">
    <source>
        <dbReference type="PIRSR" id="PIRSR001365-1"/>
    </source>
</evidence>
<gene>
    <name evidence="16" type="primary">dapA4</name>
    <name evidence="12" type="synonym">dapA</name>
    <name evidence="16" type="ORF">MM59RIKEN_13150</name>
</gene>
<evidence type="ECO:0000256" key="1">
    <source>
        <dbReference type="ARBA" id="ARBA00003294"/>
    </source>
</evidence>